<dbReference type="Proteomes" id="UP000791080">
    <property type="component" value="Unassembled WGS sequence"/>
</dbReference>
<comment type="caution">
    <text evidence="3">The sequence shown here is derived from an EMBL/GenBank/DDBJ whole genome shotgun (WGS) entry which is preliminary data.</text>
</comment>
<feature type="transmembrane region" description="Helical" evidence="2">
    <location>
        <begin position="158"/>
        <end position="182"/>
    </location>
</feature>
<reference evidence="3 4" key="1">
    <citation type="submission" date="2013-07" db="EMBL/GenBank/DDBJ databases">
        <authorList>
            <consortium name="DOE Joint Genome Institute"/>
            <person name="Reeve W."/>
            <person name="Huntemann M."/>
            <person name="Han J."/>
            <person name="Chen A."/>
            <person name="Kyrpides N."/>
            <person name="Mavromatis K."/>
            <person name="Markowitz V."/>
            <person name="Palaniappan K."/>
            <person name="Ivanova N."/>
            <person name="Schaumberg A."/>
            <person name="Pati A."/>
            <person name="Liolios K."/>
            <person name="Nordberg H.P."/>
            <person name="Cantor M.N."/>
            <person name="Hua S.X."/>
            <person name="Woyke T."/>
        </authorList>
    </citation>
    <scope>NUCLEOTIDE SEQUENCE [LARGE SCALE GENOMIC DNA]</scope>
    <source>
        <strain evidence="3 4">DSM 43889</strain>
    </source>
</reference>
<proteinExistence type="predicted"/>
<feature type="transmembrane region" description="Helical" evidence="2">
    <location>
        <begin position="106"/>
        <end position="126"/>
    </location>
</feature>
<dbReference type="EMBL" id="AUBJ02000001">
    <property type="protein sequence ID" value="MCP2331394.1"/>
    <property type="molecule type" value="Genomic_DNA"/>
</dbReference>
<accession>A0ABT1JGQ8</accession>
<feature type="transmembrane region" description="Helical" evidence="2">
    <location>
        <begin position="84"/>
        <end position="100"/>
    </location>
</feature>
<sequence>MAGRTGTRLRRVLNLYLGLLLFGGGLGLMFQAELGLNPWDVLHQGLAGSTGLPLAWVVIGVSTIVLALWIPLRQRPGFGTVHNVLLIGPIMATVIEWVPAPEQLPVRVGFLLAGLVINAVGTAMYLGAGLGPGPRDGLMTGLAARGVPVRRARTLIEVAALAVGWSLGGTVGVGTVVFALAIGPLVHFFVPRLRVPPATPAPNPAPERTPSRLPGWLTRGAVGEPSGPVRHAPAGEPV</sequence>
<gene>
    <name evidence="3" type="ORF">G443_001664</name>
</gene>
<evidence type="ECO:0000256" key="1">
    <source>
        <dbReference type="SAM" id="MobiDB-lite"/>
    </source>
</evidence>
<feature type="compositionally biased region" description="Pro residues" evidence="1">
    <location>
        <begin position="197"/>
        <end position="207"/>
    </location>
</feature>
<name>A0ABT1JGQ8_ACTCY</name>
<reference evidence="3 4" key="2">
    <citation type="submission" date="2022-06" db="EMBL/GenBank/DDBJ databases">
        <title>Genomic Encyclopedia of Type Strains, Phase I: the one thousand microbial genomes (KMG-I) project.</title>
        <authorList>
            <person name="Kyrpides N."/>
        </authorList>
    </citation>
    <scope>NUCLEOTIDE SEQUENCE [LARGE SCALE GENOMIC DNA]</scope>
    <source>
        <strain evidence="3 4">DSM 43889</strain>
    </source>
</reference>
<evidence type="ECO:0000313" key="4">
    <source>
        <dbReference type="Proteomes" id="UP000791080"/>
    </source>
</evidence>
<feature type="region of interest" description="Disordered" evidence="1">
    <location>
        <begin position="197"/>
        <end position="238"/>
    </location>
</feature>
<dbReference type="PANTHER" id="PTHR40078">
    <property type="entry name" value="INTEGRAL MEMBRANE PROTEIN-RELATED"/>
    <property type="match status" value="1"/>
</dbReference>
<organism evidence="3 4">
    <name type="scientific">Actinoalloteichus caeruleus DSM 43889</name>
    <dbReference type="NCBI Taxonomy" id="1120930"/>
    <lineage>
        <taxon>Bacteria</taxon>
        <taxon>Bacillati</taxon>
        <taxon>Actinomycetota</taxon>
        <taxon>Actinomycetes</taxon>
        <taxon>Pseudonocardiales</taxon>
        <taxon>Pseudonocardiaceae</taxon>
        <taxon>Actinoalloteichus</taxon>
        <taxon>Actinoalloteichus cyanogriseus</taxon>
    </lineage>
</organism>
<keyword evidence="2" id="KW-0472">Membrane</keyword>
<dbReference type="RefSeq" id="WP_035292110.1">
    <property type="nucleotide sequence ID" value="NZ_AUBJ02000001.1"/>
</dbReference>
<feature type="transmembrane region" description="Helical" evidence="2">
    <location>
        <begin position="52"/>
        <end position="72"/>
    </location>
</feature>
<dbReference type="PANTHER" id="PTHR40078:SF1">
    <property type="entry name" value="INTEGRAL MEMBRANE PROTEIN"/>
    <property type="match status" value="1"/>
</dbReference>
<dbReference type="InterPro" id="IPR038750">
    <property type="entry name" value="YczE/YyaS-like"/>
</dbReference>
<evidence type="ECO:0000313" key="3">
    <source>
        <dbReference type="EMBL" id="MCP2331394.1"/>
    </source>
</evidence>
<feature type="transmembrane region" description="Helical" evidence="2">
    <location>
        <begin position="12"/>
        <end position="32"/>
    </location>
</feature>
<keyword evidence="2" id="KW-0812">Transmembrane</keyword>
<keyword evidence="4" id="KW-1185">Reference proteome</keyword>
<evidence type="ECO:0000256" key="2">
    <source>
        <dbReference type="SAM" id="Phobius"/>
    </source>
</evidence>
<dbReference type="Pfam" id="PF19700">
    <property type="entry name" value="DUF6198"/>
    <property type="match status" value="1"/>
</dbReference>
<protein>
    <submittedName>
        <fullName evidence="3">Membrane protein YczE</fullName>
    </submittedName>
</protein>
<keyword evidence="2" id="KW-1133">Transmembrane helix</keyword>